<sequence length="297" mass="31731">MPADIVPTQPAPADRSGGVIHDIGYQRYSGSRLGRGYASRALYVHSLRTAFGLGRSAKAKIFPWLVVGLVFVVAMVAVAVRAESNQVVLSYLQFTDTIGLPLLLFLAVVAPELVSRDLRSRVLPLYFSRPLRRDDYALAKLAAMTSAFWLLLAAPQLLMLIGGVFSRKDGFGGAMDEVMDFLGGIGYAAIVAIVFSSLGILLASLSGRRAVSAAVVAAVYLVTTPVAAVLQTLGGTVGKIAPVINPIDLVEGLEAWLYHRSTGIDIGNHGYLYLIVAVVLVAVYVTLLLVRYRKVAA</sequence>
<accession>A0ABP9RXR4</accession>
<keyword evidence="3" id="KW-1185">Reference proteome</keyword>
<feature type="transmembrane region" description="Helical" evidence="1">
    <location>
        <begin position="61"/>
        <end position="82"/>
    </location>
</feature>
<comment type="caution">
    <text evidence="2">The sequence shown here is derived from an EMBL/GenBank/DDBJ whole genome shotgun (WGS) entry which is preliminary data.</text>
</comment>
<evidence type="ECO:0000313" key="3">
    <source>
        <dbReference type="Proteomes" id="UP001501570"/>
    </source>
</evidence>
<feature type="transmembrane region" description="Helical" evidence="1">
    <location>
        <begin position="210"/>
        <end position="230"/>
    </location>
</feature>
<keyword evidence="1" id="KW-1133">Transmembrane helix</keyword>
<organism evidence="2 3">
    <name type="scientific">Rugosimonospora acidiphila</name>
    <dbReference type="NCBI Taxonomy" id="556531"/>
    <lineage>
        <taxon>Bacteria</taxon>
        <taxon>Bacillati</taxon>
        <taxon>Actinomycetota</taxon>
        <taxon>Actinomycetes</taxon>
        <taxon>Micromonosporales</taxon>
        <taxon>Micromonosporaceae</taxon>
        <taxon>Rugosimonospora</taxon>
    </lineage>
</organism>
<dbReference type="Proteomes" id="UP001501570">
    <property type="component" value="Unassembled WGS sequence"/>
</dbReference>
<dbReference type="RefSeq" id="WP_345631218.1">
    <property type="nucleotide sequence ID" value="NZ_BAABJQ010000010.1"/>
</dbReference>
<reference evidence="3" key="1">
    <citation type="journal article" date="2019" name="Int. J. Syst. Evol. Microbiol.">
        <title>The Global Catalogue of Microorganisms (GCM) 10K type strain sequencing project: providing services to taxonomists for standard genome sequencing and annotation.</title>
        <authorList>
            <consortium name="The Broad Institute Genomics Platform"/>
            <consortium name="The Broad Institute Genome Sequencing Center for Infectious Disease"/>
            <person name="Wu L."/>
            <person name="Ma J."/>
        </authorList>
    </citation>
    <scope>NUCLEOTIDE SEQUENCE [LARGE SCALE GENOMIC DNA]</scope>
    <source>
        <strain evidence="3">JCM 18304</strain>
    </source>
</reference>
<proteinExistence type="predicted"/>
<feature type="transmembrane region" description="Helical" evidence="1">
    <location>
        <begin position="270"/>
        <end position="290"/>
    </location>
</feature>
<evidence type="ECO:0000256" key="1">
    <source>
        <dbReference type="SAM" id="Phobius"/>
    </source>
</evidence>
<feature type="transmembrane region" description="Helical" evidence="1">
    <location>
        <begin position="181"/>
        <end position="203"/>
    </location>
</feature>
<feature type="transmembrane region" description="Helical" evidence="1">
    <location>
        <begin position="136"/>
        <end position="161"/>
    </location>
</feature>
<keyword evidence="1" id="KW-0472">Membrane</keyword>
<feature type="transmembrane region" description="Helical" evidence="1">
    <location>
        <begin position="94"/>
        <end position="115"/>
    </location>
</feature>
<keyword evidence="1" id="KW-0812">Transmembrane</keyword>
<name>A0ABP9RXR4_9ACTN</name>
<evidence type="ECO:0000313" key="2">
    <source>
        <dbReference type="EMBL" id="GAA5187981.1"/>
    </source>
</evidence>
<dbReference type="EMBL" id="BAABJQ010000010">
    <property type="protein sequence ID" value="GAA5187981.1"/>
    <property type="molecule type" value="Genomic_DNA"/>
</dbReference>
<protein>
    <submittedName>
        <fullName evidence="2">ABC transporter permease</fullName>
    </submittedName>
</protein>
<gene>
    <name evidence="2" type="ORF">GCM10023322_37560</name>
</gene>